<dbReference type="EMBL" id="JAFBDQ010000032">
    <property type="protein sequence ID" value="MBM7558179.1"/>
    <property type="molecule type" value="Genomic_DNA"/>
</dbReference>
<dbReference type="RefSeq" id="WP_204703215.1">
    <property type="nucleotide sequence ID" value="NZ_JAFBDQ010000032.1"/>
</dbReference>
<organism evidence="1 2">
    <name type="scientific">Halanaerobacter jeridensis</name>
    <dbReference type="NCBI Taxonomy" id="706427"/>
    <lineage>
        <taxon>Bacteria</taxon>
        <taxon>Bacillati</taxon>
        <taxon>Bacillota</taxon>
        <taxon>Clostridia</taxon>
        <taxon>Halanaerobiales</taxon>
        <taxon>Halobacteroidaceae</taxon>
        <taxon>Halanaerobacter</taxon>
    </lineage>
</organism>
<reference evidence="1" key="1">
    <citation type="submission" date="2021-01" db="EMBL/GenBank/DDBJ databases">
        <title>Genomic Encyclopedia of Type Strains, Phase IV (KMG-IV): sequencing the most valuable type-strain genomes for metagenomic binning, comparative biology and taxonomic classification.</title>
        <authorList>
            <person name="Goeker M."/>
        </authorList>
    </citation>
    <scope>NUCLEOTIDE SEQUENCE</scope>
    <source>
        <strain evidence="1">DSM 23230</strain>
    </source>
</reference>
<dbReference type="Proteomes" id="UP000774000">
    <property type="component" value="Unassembled WGS sequence"/>
</dbReference>
<evidence type="ECO:0000313" key="2">
    <source>
        <dbReference type="Proteomes" id="UP000774000"/>
    </source>
</evidence>
<evidence type="ECO:0000313" key="1">
    <source>
        <dbReference type="EMBL" id="MBM7558179.1"/>
    </source>
</evidence>
<proteinExistence type="predicted"/>
<dbReference type="AlphaFoldDB" id="A0A938XUK1"/>
<comment type="caution">
    <text evidence="1">The sequence shown here is derived from an EMBL/GenBank/DDBJ whole genome shotgun (WGS) entry which is preliminary data.</text>
</comment>
<sequence length="349" mass="41075">MFSNIDRNVKNAFVQKRNQSLDSIFETELKHKIHTVNFNEAIERVTKICGYNLSEVFSNKLIELQDLRNQVTHSEIHFDEIEIQNLFDGFLEELEAYFYDAIGDKYKTVTGYSQLVKNYENYVSILEDKNLKEKKEILDCFLEIFDSIGFGMGLNEVKLITDINIATKIISSIINSDFKLGLDLYNGFCSGDILEIKRIDKNHFSILTNDDNSEYIFKFKGLLIYMPSLHSKYSPILYFEADNDICDEYSKEELRCFRDGIKAIEGIYLYEKDETMYGFEEVNKFHNEYNSTGYMSTPKYHTVHKFLTKGIFCFINFQTLKYRQVVVSLRDWKFEDLKALEVAYRKTLK</sequence>
<gene>
    <name evidence="1" type="ORF">JOC47_003049</name>
</gene>
<accession>A0A938XUK1</accession>
<protein>
    <submittedName>
        <fullName evidence="1">Uncharacterized protein YutE (UPF0331/DUF86 family)</fullName>
    </submittedName>
</protein>
<name>A0A938XUK1_9FIRM</name>
<keyword evidence="2" id="KW-1185">Reference proteome</keyword>